<evidence type="ECO:0000313" key="3">
    <source>
        <dbReference type="Proteomes" id="UP000307999"/>
    </source>
</evidence>
<dbReference type="RefSeq" id="WP_136734150.1">
    <property type="nucleotide sequence ID" value="NZ_SWDB01000002.1"/>
</dbReference>
<keyword evidence="3" id="KW-1185">Reference proteome</keyword>
<sequence length="130" mass="13929">MKGLNSLVLAAGMAVVSLSGQAVEYEFVAADNSVATKTCVAAASDNLSDLKKAVRRSFDGNTKLMSLSIACNDQDINSFAHTYGAVDTGEYLNRRVPKAFKVEDDVQIIDISAYQPSDISKKVVVYVSSK</sequence>
<name>A0A4U1BA62_9GAMM</name>
<feature type="chain" id="PRO_5020785319" evidence="1">
    <location>
        <begin position="23"/>
        <end position="130"/>
    </location>
</feature>
<feature type="signal peptide" evidence="1">
    <location>
        <begin position="1"/>
        <end position="22"/>
    </location>
</feature>
<organism evidence="2 3">
    <name type="scientific">Thalassotalea mangrovi</name>
    <dbReference type="NCBI Taxonomy" id="2572245"/>
    <lineage>
        <taxon>Bacteria</taxon>
        <taxon>Pseudomonadati</taxon>
        <taxon>Pseudomonadota</taxon>
        <taxon>Gammaproteobacteria</taxon>
        <taxon>Alteromonadales</taxon>
        <taxon>Colwelliaceae</taxon>
        <taxon>Thalassotalea</taxon>
    </lineage>
</organism>
<dbReference type="OrthoDB" id="6401172at2"/>
<reference evidence="2 3" key="1">
    <citation type="submission" date="2019-04" db="EMBL/GenBank/DDBJ databases">
        <title>Thalassotalea guangxiensis sp. nov., isolated from sediment of the coastal wetland.</title>
        <authorList>
            <person name="Zheng S."/>
            <person name="Zhang D."/>
        </authorList>
    </citation>
    <scope>NUCLEOTIDE SEQUENCE [LARGE SCALE GENOMIC DNA]</scope>
    <source>
        <strain evidence="2 3">ZS-4</strain>
    </source>
</reference>
<dbReference type="Proteomes" id="UP000307999">
    <property type="component" value="Unassembled WGS sequence"/>
</dbReference>
<evidence type="ECO:0000256" key="1">
    <source>
        <dbReference type="SAM" id="SignalP"/>
    </source>
</evidence>
<dbReference type="Pfam" id="PF12514">
    <property type="entry name" value="DUF3718"/>
    <property type="match status" value="1"/>
</dbReference>
<keyword evidence="1" id="KW-0732">Signal</keyword>
<evidence type="ECO:0000313" key="2">
    <source>
        <dbReference type="EMBL" id="TKB47702.1"/>
    </source>
</evidence>
<gene>
    <name evidence="2" type="ORF">E8M12_00715</name>
</gene>
<dbReference type="InterPro" id="IPR022193">
    <property type="entry name" value="DUF3718"/>
</dbReference>
<dbReference type="EMBL" id="SWDB01000002">
    <property type="protein sequence ID" value="TKB47702.1"/>
    <property type="molecule type" value="Genomic_DNA"/>
</dbReference>
<comment type="caution">
    <text evidence="2">The sequence shown here is derived from an EMBL/GenBank/DDBJ whole genome shotgun (WGS) entry which is preliminary data.</text>
</comment>
<dbReference type="AlphaFoldDB" id="A0A4U1BA62"/>
<accession>A0A4U1BA62</accession>
<proteinExistence type="predicted"/>
<protein>
    <submittedName>
        <fullName evidence="2">DUF3718 domain-containing protein</fullName>
    </submittedName>
</protein>